<dbReference type="EMBL" id="PDNC01000044">
    <property type="protein sequence ID" value="PGH03868.1"/>
    <property type="molecule type" value="Genomic_DNA"/>
</dbReference>
<proteinExistence type="predicted"/>
<reference evidence="1 2" key="1">
    <citation type="submission" date="2017-10" db="EMBL/GenBank/DDBJ databases">
        <title>Comparative genomics in systemic dimorphic fungi from Ajellomycetaceae.</title>
        <authorList>
            <person name="Munoz J.F."/>
            <person name="Mcewen J.G."/>
            <person name="Clay O.K."/>
            <person name="Cuomo C.A."/>
        </authorList>
    </citation>
    <scope>NUCLEOTIDE SEQUENCE [LARGE SCALE GENOMIC DNA]</scope>
    <source>
        <strain evidence="1 2">UAMH130</strain>
    </source>
</reference>
<accession>A0A2B7X5C1</accession>
<dbReference type="Pfam" id="PF14441">
    <property type="entry name" value="OTT_1508_deam"/>
    <property type="match status" value="1"/>
</dbReference>
<dbReference type="InterPro" id="IPR027796">
    <property type="entry name" value="OTT_1508_deam-like"/>
</dbReference>
<comment type="caution">
    <text evidence="1">The sequence shown here is derived from an EMBL/GenBank/DDBJ whole genome shotgun (WGS) entry which is preliminary data.</text>
</comment>
<protein>
    <submittedName>
        <fullName evidence="1">Uncharacterized protein</fullName>
    </submittedName>
</protein>
<name>A0A2B7X5C1_9EURO</name>
<dbReference type="OrthoDB" id="5308969at2759"/>
<gene>
    <name evidence="1" type="ORF">GX51_03856</name>
</gene>
<sequence length="477" mass="54140">MDIEAVVALLTEVEIPNELPRQAEFTLDNSITPYITVTLSHSTPSQTYWFLNRMGKSLQWDFSRRRTLEHARGLVADLRSLGSHFAGFRTGVAGDGNIQASSNTGVSEGEFERQASPWMDENRFPIHLQAMIATFPAKIYLFALPKIKRRLQKAWGVTTRGQAFVDFVETFPSNLQRRELQIIQDIYFIIRWMLRLFQTHPHQLPTVEIERFVNGMTHIGTAVDELLKIKAWTAGIFRSSSSMLDFPLERFLKKMASTSNSTDTLLKYAYSPRLYKRYLSRAEIRILPSVNTPRKISLPDPHRWREISRKILASNGEASLLDDLSEAESPGSTLRKRFEGKQSITCAVHCECLLALHLVCGNQSGAQAIPYIGVSKLSCLACWEFLKSLRSAGYVFYTRGSHAQACFPWKYPDLEIEQAGLPSEKKSNIFNSLLSSLSGVYTERLQIRERNRRLSDSSAEGVSGMTHLPVSIDEYKF</sequence>
<keyword evidence="2" id="KW-1185">Reference proteome</keyword>
<dbReference type="STRING" id="2060905.A0A2B7X5C1"/>
<organism evidence="1 2">
    <name type="scientific">Blastomyces parvus</name>
    <dbReference type="NCBI Taxonomy" id="2060905"/>
    <lineage>
        <taxon>Eukaryota</taxon>
        <taxon>Fungi</taxon>
        <taxon>Dikarya</taxon>
        <taxon>Ascomycota</taxon>
        <taxon>Pezizomycotina</taxon>
        <taxon>Eurotiomycetes</taxon>
        <taxon>Eurotiomycetidae</taxon>
        <taxon>Onygenales</taxon>
        <taxon>Ajellomycetaceae</taxon>
        <taxon>Blastomyces</taxon>
    </lineage>
</organism>
<dbReference type="AlphaFoldDB" id="A0A2B7X5C1"/>
<evidence type="ECO:0000313" key="2">
    <source>
        <dbReference type="Proteomes" id="UP000224080"/>
    </source>
</evidence>
<evidence type="ECO:0000313" key="1">
    <source>
        <dbReference type="EMBL" id="PGH03868.1"/>
    </source>
</evidence>
<dbReference type="Proteomes" id="UP000224080">
    <property type="component" value="Unassembled WGS sequence"/>
</dbReference>